<name>F2AQS4_RHOBT</name>
<sequence length="237" mass="25722">MRFYHIAFVAVLVASGSSVSVAQDASTKEAVEVRSSLSKDGKSTPCLSACSINFQQALGADFGYLIPLGSQIHASAADPDPVTLAVAANSLAAAESATGKTAKVTSDQVMAEAVELAKLRRDLKELKAIAQLVSDSKTQSELNQLVELAEDSATESEEASREHYGWLHVDNHTPHDLRIRVDGRTVGHIRSGRSSRFRVHAHAYHNHYDAYCMDDGELIAHADARGHNHDLNWHIDE</sequence>
<accession>F2AQS4</accession>
<organism evidence="3 4">
    <name type="scientific">Rhodopirellula baltica WH47</name>
    <dbReference type="NCBI Taxonomy" id="991778"/>
    <lineage>
        <taxon>Bacteria</taxon>
        <taxon>Pseudomonadati</taxon>
        <taxon>Planctomycetota</taxon>
        <taxon>Planctomycetia</taxon>
        <taxon>Pirellulales</taxon>
        <taxon>Pirellulaceae</taxon>
        <taxon>Rhodopirellula</taxon>
    </lineage>
</organism>
<evidence type="ECO:0000256" key="1">
    <source>
        <dbReference type="SAM" id="Coils"/>
    </source>
</evidence>
<evidence type="ECO:0000313" key="3">
    <source>
        <dbReference type="EMBL" id="EGF27978.1"/>
    </source>
</evidence>
<keyword evidence="1" id="KW-0175">Coiled coil</keyword>
<reference evidence="3 4" key="1">
    <citation type="journal article" date="2013" name="Mar. Genomics">
        <title>Expression of sulfatases in Rhodopirellula baltica and the diversity of sulfatases in the genus Rhodopirellula.</title>
        <authorList>
            <person name="Wegner C.E."/>
            <person name="Richter-Heitmann T."/>
            <person name="Klindworth A."/>
            <person name="Klockow C."/>
            <person name="Richter M."/>
            <person name="Achstetter T."/>
            <person name="Glockner F.O."/>
            <person name="Harder J."/>
        </authorList>
    </citation>
    <scope>NUCLEOTIDE SEQUENCE [LARGE SCALE GENOMIC DNA]</scope>
    <source>
        <strain evidence="3 4">WH47</strain>
    </source>
</reference>
<dbReference type="AlphaFoldDB" id="F2AQS4"/>
<dbReference type="RefSeq" id="WP_007325985.1">
    <property type="nucleotide sequence ID" value="NZ_AFAR01000120.1"/>
</dbReference>
<dbReference type="Proteomes" id="UP000006222">
    <property type="component" value="Unassembled WGS sequence"/>
</dbReference>
<proteinExistence type="predicted"/>
<feature type="coiled-coil region" evidence="1">
    <location>
        <begin position="109"/>
        <end position="162"/>
    </location>
</feature>
<protein>
    <submittedName>
        <fullName evidence="3">Secreted protein</fullName>
    </submittedName>
</protein>
<dbReference type="EMBL" id="AFAR01000120">
    <property type="protein sequence ID" value="EGF27978.1"/>
    <property type="molecule type" value="Genomic_DNA"/>
</dbReference>
<comment type="caution">
    <text evidence="3">The sequence shown here is derived from an EMBL/GenBank/DDBJ whole genome shotgun (WGS) entry which is preliminary data.</text>
</comment>
<evidence type="ECO:0000313" key="4">
    <source>
        <dbReference type="Proteomes" id="UP000006222"/>
    </source>
</evidence>
<feature type="signal peptide" evidence="2">
    <location>
        <begin position="1"/>
        <end position="22"/>
    </location>
</feature>
<keyword evidence="2" id="KW-0732">Signal</keyword>
<evidence type="ECO:0000256" key="2">
    <source>
        <dbReference type="SAM" id="SignalP"/>
    </source>
</evidence>
<feature type="chain" id="PRO_5003279095" evidence="2">
    <location>
        <begin position="23"/>
        <end position="237"/>
    </location>
</feature>
<gene>
    <name evidence="3" type="ORF">RBWH47_01433</name>
</gene>